<dbReference type="InterPro" id="IPR008257">
    <property type="entry name" value="Pept_M19"/>
</dbReference>
<dbReference type="Proteomes" id="UP000064249">
    <property type="component" value="Unassembled WGS sequence"/>
</dbReference>
<accession>A0A101FWS9</accession>
<dbReference type="PROSITE" id="PS51365">
    <property type="entry name" value="RENAL_DIPEPTIDASE_2"/>
    <property type="match status" value="1"/>
</dbReference>
<comment type="caution">
    <text evidence="1">The sequence shown here is derived from an EMBL/GenBank/DDBJ whole genome shotgun (WGS) entry which is preliminary data.</text>
</comment>
<dbReference type="PANTHER" id="PTHR10443:SF12">
    <property type="entry name" value="DIPEPTIDASE"/>
    <property type="match status" value="1"/>
</dbReference>
<evidence type="ECO:0000313" key="2">
    <source>
        <dbReference type="Proteomes" id="UP000064249"/>
    </source>
</evidence>
<evidence type="ECO:0000313" key="1">
    <source>
        <dbReference type="EMBL" id="KUK45918.1"/>
    </source>
</evidence>
<dbReference type="InterPro" id="IPR032466">
    <property type="entry name" value="Metal_Hydrolase"/>
</dbReference>
<gene>
    <name evidence="1" type="ORF">XD73_1207</name>
</gene>
<name>A0A101FWS9_9CHLR</name>
<dbReference type="PANTHER" id="PTHR10443">
    <property type="entry name" value="MICROSOMAL DIPEPTIDASE"/>
    <property type="match status" value="1"/>
</dbReference>
<protein>
    <submittedName>
        <fullName evidence="1">Peptidase M19</fullName>
    </submittedName>
</protein>
<dbReference type="Pfam" id="PF01244">
    <property type="entry name" value="Peptidase_M19"/>
    <property type="match status" value="1"/>
</dbReference>
<sequence>MNLLIDSHEDIAWNILNLKRDYTQSAYDIRQAEENTPIPAFNGSTLLGWPQYQQANACIIFGTLFCGPRRLDNGKYPVLNYETPYEAHQCYRKNLDAYHQLTDENPEKFRLILNQSDLAQHLTAWDTHVNTPKDTPPPVGIVILMEGAEGITEPAQVEDWFQWNVRIIGPAWAGNPYCGGTREPGPLTKTGYALLENMANLDIILDISHMDHQSARQALDFYPGQVIASHSNAEALIKNIPINRHLKDKTIQQLIERDGVMGIVPLNAFLDWDWQSHGGRQSLSLDNIIAQIDYVCQIAGNTRHVGIGTDFDGGYGVESVPPEIDTIADLQKIAPKLAEKGYNDEDINRIFNGNWLRILKNNLPA</sequence>
<dbReference type="AlphaFoldDB" id="A0A101FWS9"/>
<dbReference type="GO" id="GO:0006508">
    <property type="term" value="P:proteolysis"/>
    <property type="evidence" value="ECO:0007669"/>
    <property type="project" value="InterPro"/>
</dbReference>
<dbReference type="EMBL" id="LGFU01000114">
    <property type="protein sequence ID" value="KUK45918.1"/>
    <property type="molecule type" value="Genomic_DNA"/>
</dbReference>
<dbReference type="Gene3D" id="3.20.20.140">
    <property type="entry name" value="Metal-dependent hydrolases"/>
    <property type="match status" value="1"/>
</dbReference>
<dbReference type="SUPFAM" id="SSF51556">
    <property type="entry name" value="Metallo-dependent hydrolases"/>
    <property type="match status" value="1"/>
</dbReference>
<proteinExistence type="predicted"/>
<organism evidence="1 2">
    <name type="scientific">Anaerolinea thermophila</name>
    <dbReference type="NCBI Taxonomy" id="167964"/>
    <lineage>
        <taxon>Bacteria</taxon>
        <taxon>Bacillati</taxon>
        <taxon>Chloroflexota</taxon>
        <taxon>Anaerolineae</taxon>
        <taxon>Anaerolineales</taxon>
        <taxon>Anaerolineaceae</taxon>
        <taxon>Anaerolinea</taxon>
    </lineage>
</organism>
<reference evidence="1 2" key="1">
    <citation type="journal article" date="2015" name="MBio">
        <title>Genome-Resolved Metagenomic Analysis Reveals Roles for Candidate Phyla and Other Microbial Community Members in Biogeochemical Transformations in Oil Reservoirs.</title>
        <authorList>
            <person name="Hu P."/>
            <person name="Tom L."/>
            <person name="Singh A."/>
            <person name="Thomas B.C."/>
            <person name="Baker B.J."/>
            <person name="Piceno Y.M."/>
            <person name="Andersen G.L."/>
            <person name="Banfield J.F."/>
        </authorList>
    </citation>
    <scope>NUCLEOTIDE SEQUENCE [LARGE SCALE GENOMIC DNA]</scope>
    <source>
        <strain evidence="1">46_16</strain>
    </source>
</reference>
<dbReference type="GO" id="GO:0070573">
    <property type="term" value="F:metallodipeptidase activity"/>
    <property type="evidence" value="ECO:0007669"/>
    <property type="project" value="InterPro"/>
</dbReference>